<dbReference type="InterPro" id="IPR011990">
    <property type="entry name" value="TPR-like_helical_dom_sf"/>
</dbReference>
<dbReference type="Pfam" id="PF00691">
    <property type="entry name" value="OmpA"/>
    <property type="match status" value="1"/>
</dbReference>
<dbReference type="InterPro" id="IPR006665">
    <property type="entry name" value="OmpA-like"/>
</dbReference>
<sequence>MKKLYFFLWFCVLANFVFAQKKSLRQAEYHYSYQEYSLAIPFYEAYINEEPKLEKIVDASYKLGICYLQTAHKGKALPHLEFVYEYAPKHHKNLTYYLAQTYHFLHNWDKAEKFYQIAMSESEFAKDIPKHLQECKYGREYTKDPSRVVIENLGDILNSPYPEYVPVISEDEKIMLFTARRPNTTGGGKDYDQEYFEDIYISEHINGKWTEPKNLPRPINGNSHDACIALSPDGTKLFVYKTGSGKEKMGDIYISEKQSEGWTEPKSMGNKINTKYREPSISITHDGNTVYFSSDRPGGFGGLDIYKSTKNEKGEWGEPINLGSTINTPYDEDAPFIHNETTLYFSSQGHSSMGGYDIFVSELKDGKWTTPLNMGFPINTADDDIYFVVSADNKRGYFSSGRAGGLGDKDLYVTYLPERNLEYVKVDKNTQIPDKQVAINIPTPQTPTQEEKKFITILKGTIRDAKTKERLSAAITLYDLRDNHLEEEMTSEEKTGKYETIVPADKHFLISVDKEGYMFHSEEFTVPPQPKDKNQEIIVDIDLVKIEKGAKIKLKVFYDFDKDFLRQESVVELEKLVAFLQRYPKVKVEISGHTDAIGTEAKNQGLSERRAQSVVRYLVEKGIDPKRLVAKGYGELRPIAPNDTDEGRQLNRRTECEIISVN</sequence>
<dbReference type="InterPro" id="IPR011042">
    <property type="entry name" value="6-blade_b-propeller_TolB-like"/>
</dbReference>
<feature type="chain" id="PRO_5014891203" evidence="5">
    <location>
        <begin position="20"/>
        <end position="662"/>
    </location>
</feature>
<dbReference type="PANTHER" id="PTHR30329:SF21">
    <property type="entry name" value="LIPOPROTEIN YIAD-RELATED"/>
    <property type="match status" value="1"/>
</dbReference>
<accession>A0A2N3ICK7</accession>
<dbReference type="InterPro" id="IPR011659">
    <property type="entry name" value="WD40"/>
</dbReference>
<dbReference type="PRINTS" id="PR01021">
    <property type="entry name" value="OMPADOMAIN"/>
</dbReference>
<evidence type="ECO:0000313" key="8">
    <source>
        <dbReference type="Proteomes" id="UP000233387"/>
    </source>
</evidence>
<keyword evidence="8" id="KW-1185">Reference proteome</keyword>
<dbReference type="PANTHER" id="PTHR30329">
    <property type="entry name" value="STATOR ELEMENT OF FLAGELLAR MOTOR COMPLEX"/>
    <property type="match status" value="1"/>
</dbReference>
<keyword evidence="2 4" id="KW-0472">Membrane</keyword>
<dbReference type="GO" id="GO:0009279">
    <property type="term" value="C:cell outer membrane"/>
    <property type="evidence" value="ECO:0007669"/>
    <property type="project" value="UniProtKB-SubCell"/>
</dbReference>
<dbReference type="InterPro" id="IPR050330">
    <property type="entry name" value="Bact_OuterMem_StrucFunc"/>
</dbReference>
<dbReference type="Pfam" id="PF07676">
    <property type="entry name" value="PD40"/>
    <property type="match status" value="3"/>
</dbReference>
<gene>
    <name evidence="7" type="ORF">Rain11_1788</name>
</gene>
<comment type="subcellular location">
    <subcellularLocation>
        <location evidence="1">Cell outer membrane</location>
    </subcellularLocation>
</comment>
<feature type="domain" description="OmpA-like" evidence="6">
    <location>
        <begin position="545"/>
        <end position="662"/>
    </location>
</feature>
<dbReference type="SUPFAM" id="SSF48452">
    <property type="entry name" value="TPR-like"/>
    <property type="match status" value="1"/>
</dbReference>
<reference evidence="7 8" key="1">
    <citation type="submission" date="2017-06" db="EMBL/GenBank/DDBJ databases">
        <title>Raineya orbicola gen. nov., sp. nov. a slightly thermophilic bacterium of the phylum Bacteroidetes and the description of Raineyaceae fam. nov.</title>
        <authorList>
            <person name="Albuquerque L."/>
            <person name="Polonia A.R.M."/>
            <person name="Barroso C."/>
            <person name="Froufe H.J.C."/>
            <person name="Lage O."/>
            <person name="Lobo-Da-Cunha A."/>
            <person name="Egas C."/>
            <person name="Da Costa M.S."/>
        </authorList>
    </citation>
    <scope>NUCLEOTIDE SEQUENCE [LARGE SCALE GENOMIC DNA]</scope>
    <source>
        <strain evidence="7 8">SPSPC-11</strain>
    </source>
</reference>
<dbReference type="AlphaFoldDB" id="A0A2N3ICK7"/>
<dbReference type="InterPro" id="IPR036737">
    <property type="entry name" value="OmpA-like_sf"/>
</dbReference>
<evidence type="ECO:0000313" key="7">
    <source>
        <dbReference type="EMBL" id="PKQ68061.1"/>
    </source>
</evidence>
<dbReference type="EMBL" id="NKXO01000027">
    <property type="protein sequence ID" value="PKQ68061.1"/>
    <property type="molecule type" value="Genomic_DNA"/>
</dbReference>
<dbReference type="PROSITE" id="PS51123">
    <property type="entry name" value="OMPA_2"/>
    <property type="match status" value="1"/>
</dbReference>
<dbReference type="InterPro" id="IPR006664">
    <property type="entry name" value="OMP_bac"/>
</dbReference>
<keyword evidence="5" id="KW-0732">Signal</keyword>
<comment type="caution">
    <text evidence="7">The sequence shown here is derived from an EMBL/GenBank/DDBJ whole genome shotgun (WGS) entry which is preliminary data.</text>
</comment>
<dbReference type="Proteomes" id="UP000233387">
    <property type="component" value="Unassembled WGS sequence"/>
</dbReference>
<feature type="signal peptide" evidence="5">
    <location>
        <begin position="1"/>
        <end position="19"/>
    </location>
</feature>
<evidence type="ECO:0000256" key="4">
    <source>
        <dbReference type="PROSITE-ProRule" id="PRU00473"/>
    </source>
</evidence>
<evidence type="ECO:0000256" key="2">
    <source>
        <dbReference type="ARBA" id="ARBA00023136"/>
    </source>
</evidence>
<dbReference type="CDD" id="cd07185">
    <property type="entry name" value="OmpA_C-like"/>
    <property type="match status" value="1"/>
</dbReference>
<organism evidence="7 8">
    <name type="scientific">Raineya orbicola</name>
    <dbReference type="NCBI Taxonomy" id="2016530"/>
    <lineage>
        <taxon>Bacteria</taxon>
        <taxon>Pseudomonadati</taxon>
        <taxon>Bacteroidota</taxon>
        <taxon>Cytophagia</taxon>
        <taxon>Cytophagales</taxon>
        <taxon>Raineyaceae</taxon>
        <taxon>Raineya</taxon>
    </lineage>
</organism>
<dbReference type="Gene3D" id="3.30.1330.60">
    <property type="entry name" value="OmpA-like domain"/>
    <property type="match status" value="1"/>
</dbReference>
<evidence type="ECO:0000256" key="3">
    <source>
        <dbReference type="ARBA" id="ARBA00023237"/>
    </source>
</evidence>
<name>A0A2N3ICK7_9BACT</name>
<dbReference type="SUPFAM" id="SSF103088">
    <property type="entry name" value="OmpA-like"/>
    <property type="match status" value="1"/>
</dbReference>
<dbReference type="SUPFAM" id="SSF82171">
    <property type="entry name" value="DPP6 N-terminal domain-like"/>
    <property type="match status" value="1"/>
</dbReference>
<keyword evidence="3" id="KW-0998">Cell outer membrane</keyword>
<dbReference type="Gene3D" id="2.120.10.30">
    <property type="entry name" value="TolB, C-terminal domain"/>
    <property type="match status" value="1"/>
</dbReference>
<evidence type="ECO:0000256" key="5">
    <source>
        <dbReference type="SAM" id="SignalP"/>
    </source>
</evidence>
<dbReference type="RefSeq" id="WP_101359059.1">
    <property type="nucleotide sequence ID" value="NZ_NKXO01000027.1"/>
</dbReference>
<dbReference type="Gene3D" id="1.25.40.10">
    <property type="entry name" value="Tetratricopeptide repeat domain"/>
    <property type="match status" value="1"/>
</dbReference>
<proteinExistence type="predicted"/>
<protein>
    <submittedName>
        <fullName evidence="7">OmpA family</fullName>
    </submittedName>
</protein>
<evidence type="ECO:0000259" key="6">
    <source>
        <dbReference type="PROSITE" id="PS51123"/>
    </source>
</evidence>
<dbReference type="OrthoDB" id="1488841at2"/>
<evidence type="ECO:0000256" key="1">
    <source>
        <dbReference type="ARBA" id="ARBA00004442"/>
    </source>
</evidence>